<comment type="function">
    <text evidence="7">Aspartyl-tRNA synthetase with relaxed tRNA specificity since it is able to aspartylate not only its cognate tRNA(Asp) but also tRNA(Asn). Reaction proceeds in two steps: L-aspartate is first activated by ATP to form Asp-AMP and then transferred to the acceptor end of tRNA(Asp/Asn).</text>
</comment>
<evidence type="ECO:0000259" key="9">
    <source>
        <dbReference type="PROSITE" id="PS50862"/>
    </source>
</evidence>
<feature type="binding site" evidence="7">
    <location>
        <position position="235"/>
    </location>
    <ligand>
        <name>ATP</name>
        <dbReference type="ChEBI" id="CHEBI:30616"/>
    </ligand>
</feature>
<dbReference type="Pfam" id="PF01336">
    <property type="entry name" value="tRNA_anti-codon"/>
    <property type="match status" value="1"/>
</dbReference>
<dbReference type="PRINTS" id="PR01042">
    <property type="entry name" value="TRNASYNTHASP"/>
</dbReference>
<dbReference type="GO" id="GO:0005737">
    <property type="term" value="C:cytoplasm"/>
    <property type="evidence" value="ECO:0007669"/>
    <property type="project" value="UniProtKB-SubCell"/>
</dbReference>
<dbReference type="InterPro" id="IPR002312">
    <property type="entry name" value="Asp/Asn-tRNA-synth_IIb"/>
</dbReference>
<name>A0A1G2PJW7_9BACT</name>
<evidence type="ECO:0000256" key="5">
    <source>
        <dbReference type="ARBA" id="ARBA00022917"/>
    </source>
</evidence>
<feature type="domain" description="Aminoacyl-transfer RNA synthetases class-II family profile" evidence="9">
    <location>
        <begin position="149"/>
        <end position="438"/>
    </location>
</feature>
<dbReference type="InterPro" id="IPR004524">
    <property type="entry name" value="Asp-tRNA-ligase_1"/>
</dbReference>
<feature type="region of interest" description="Aspartate" evidence="7">
    <location>
        <begin position="204"/>
        <end position="207"/>
    </location>
</feature>
<keyword evidence="5 7" id="KW-0648">Protein biosynthesis</keyword>
<comment type="subunit">
    <text evidence="7">Homodimer.</text>
</comment>
<sequence>MGPVAEQRIYNCNLSGRVGERVSVYGWVHVRRDHGKLIFIDLRDETALLQVVLRPEASELSRAKDLRPEWVVHVEGIVKERPKGTQNPDLVLGNIELVAEKLEVINEAATPPFEITVSDEQAMKVDEELRLKYRYLDLRRTDLRARLNVRAKVIQFARNFLLAKGFLEVETPLLTRSTPEGARDFLVPSRKQPGNFYALPQSPQQYKQLLVIGGVERYFQLARALRDEDTRGDRQPEHTQLDIEMAFVEQKDVMGLIEGLFTALVRELFPERVIAHTPFPHLVYDDAIKQYGTDRPDLRKDKNDSNELAFLWVTDFPMFERDEEGRWGAMHNPFGKPRVVTPQEMLDDPAKVRSEQYDLVLNGSEIAGGSIRAHDPAILEATFRVMGHERKEIQKQFGHMLEAFTYGAPPHGGIASGIDRVVAVLCGAPNIREVIAFPKTGDGRDPMMNTPAPASDEQLKELGLQLRDTKKK</sequence>
<dbReference type="SUPFAM" id="SSF55681">
    <property type="entry name" value="Class II aaRS and biotin synthetases"/>
    <property type="match status" value="1"/>
</dbReference>
<evidence type="ECO:0000256" key="6">
    <source>
        <dbReference type="ARBA" id="ARBA00023146"/>
    </source>
</evidence>
<dbReference type="Pfam" id="PF00152">
    <property type="entry name" value="tRNA-synt_2"/>
    <property type="match status" value="1"/>
</dbReference>
<feature type="binding site" evidence="7">
    <location>
        <begin position="417"/>
        <end position="420"/>
    </location>
    <ligand>
        <name>ATP</name>
        <dbReference type="ChEBI" id="CHEBI:30616"/>
    </ligand>
</feature>
<dbReference type="HAMAP" id="MF_00044">
    <property type="entry name" value="Asp_tRNA_synth_type1"/>
    <property type="match status" value="1"/>
</dbReference>
<evidence type="ECO:0000256" key="2">
    <source>
        <dbReference type="ARBA" id="ARBA00022598"/>
    </source>
</evidence>
<comment type="catalytic activity">
    <reaction evidence="7">
        <text>tRNA(Asx) + L-aspartate + ATP = L-aspartyl-tRNA(Asx) + AMP + diphosphate</text>
        <dbReference type="Rhea" id="RHEA:18349"/>
        <dbReference type="Rhea" id="RHEA-COMP:9710"/>
        <dbReference type="Rhea" id="RHEA-COMP:9711"/>
        <dbReference type="ChEBI" id="CHEBI:29991"/>
        <dbReference type="ChEBI" id="CHEBI:30616"/>
        <dbReference type="ChEBI" id="CHEBI:33019"/>
        <dbReference type="ChEBI" id="CHEBI:78442"/>
        <dbReference type="ChEBI" id="CHEBI:78516"/>
        <dbReference type="ChEBI" id="CHEBI:456215"/>
        <dbReference type="EC" id="6.1.1.23"/>
    </reaction>
</comment>
<feature type="binding site" evidence="7">
    <location>
        <position position="365"/>
    </location>
    <ligand>
        <name>ATP</name>
        <dbReference type="ChEBI" id="CHEBI:30616"/>
    </ligand>
</feature>
<dbReference type="InterPro" id="IPR045864">
    <property type="entry name" value="aa-tRNA-synth_II/BPL/LPL"/>
</dbReference>
<evidence type="ECO:0000313" key="11">
    <source>
        <dbReference type="Proteomes" id="UP000177629"/>
    </source>
</evidence>
<dbReference type="GO" id="GO:0005524">
    <property type="term" value="F:ATP binding"/>
    <property type="evidence" value="ECO:0007669"/>
    <property type="project" value="UniProtKB-UniRule"/>
</dbReference>
<evidence type="ECO:0000256" key="4">
    <source>
        <dbReference type="ARBA" id="ARBA00022840"/>
    </source>
</evidence>
<feature type="binding site" evidence="7">
    <location>
        <position position="372"/>
    </location>
    <ligand>
        <name>L-aspartate</name>
        <dbReference type="ChEBI" id="CHEBI:29991"/>
    </ligand>
</feature>
<dbReference type="Proteomes" id="UP000177629">
    <property type="component" value="Unassembled WGS sequence"/>
</dbReference>
<dbReference type="InterPro" id="IPR004364">
    <property type="entry name" value="Aa-tRNA-synt_II"/>
</dbReference>
<feature type="region of interest" description="Disordered" evidence="8">
    <location>
        <begin position="439"/>
        <end position="472"/>
    </location>
</feature>
<dbReference type="InterPro" id="IPR004365">
    <property type="entry name" value="NA-bd_OB_tRNA"/>
</dbReference>
<gene>
    <name evidence="7" type="primary">aspS</name>
    <name evidence="10" type="ORF">A2806_00300</name>
</gene>
<keyword evidence="7" id="KW-0963">Cytoplasm</keyword>
<reference evidence="10 11" key="1">
    <citation type="journal article" date="2016" name="Nat. Commun.">
        <title>Thousands of microbial genomes shed light on interconnected biogeochemical processes in an aquifer system.</title>
        <authorList>
            <person name="Anantharaman K."/>
            <person name="Brown C.T."/>
            <person name="Hug L.A."/>
            <person name="Sharon I."/>
            <person name="Castelle C.J."/>
            <person name="Probst A.J."/>
            <person name="Thomas B.C."/>
            <person name="Singh A."/>
            <person name="Wilkins M.J."/>
            <person name="Karaoz U."/>
            <person name="Brodie E.L."/>
            <person name="Williams K.H."/>
            <person name="Hubbard S.S."/>
            <person name="Banfield J.F."/>
        </authorList>
    </citation>
    <scope>NUCLEOTIDE SEQUENCE [LARGE SCALE GENOMIC DNA]</scope>
</reference>
<comment type="subcellular location">
    <subcellularLocation>
        <location evidence="7">Cytoplasm</location>
    </subcellularLocation>
</comment>
<dbReference type="InterPro" id="IPR004115">
    <property type="entry name" value="GAD-like_sf"/>
</dbReference>
<dbReference type="PANTHER" id="PTHR22594:SF5">
    <property type="entry name" value="ASPARTATE--TRNA LIGASE, MITOCHONDRIAL"/>
    <property type="match status" value="1"/>
</dbReference>
<dbReference type="CDD" id="cd04317">
    <property type="entry name" value="EcAspRS_like_N"/>
    <property type="match status" value="1"/>
</dbReference>
<keyword evidence="6 7" id="KW-0030">Aminoacyl-tRNA synthetase</keyword>
<dbReference type="STRING" id="1802362.A2806_00300"/>
<proteinExistence type="inferred from homology"/>
<evidence type="ECO:0000313" key="10">
    <source>
        <dbReference type="EMBL" id="OHA48624.1"/>
    </source>
</evidence>
<dbReference type="Gene3D" id="3.30.930.10">
    <property type="entry name" value="Bira Bifunctional Protein, Domain 2"/>
    <property type="match status" value="2"/>
</dbReference>
<feature type="site" description="Important for tRNA non-discrimination" evidence="7">
    <location>
        <position position="84"/>
    </location>
</feature>
<protein>
    <recommendedName>
        <fullName evidence="7">Aspartate--tRNA(Asp/Asn) ligase</fullName>
        <ecNumber evidence="7">6.1.1.23</ecNumber>
    </recommendedName>
    <alternativeName>
        <fullName evidence="7">Aspartyl-tRNA synthetase</fullName>
        <shortName evidence="7">AspRS</shortName>
    </alternativeName>
    <alternativeName>
        <fullName evidence="7">Non-discriminating aspartyl-tRNA synthetase</fullName>
        <shortName evidence="7">ND-AspRS</shortName>
    </alternativeName>
</protein>
<dbReference type="InterPro" id="IPR006195">
    <property type="entry name" value="aa-tRNA-synth_II"/>
</dbReference>
<feature type="binding site" evidence="7">
    <location>
        <position position="331"/>
    </location>
    <ligand>
        <name>L-aspartate</name>
        <dbReference type="ChEBI" id="CHEBI:29991"/>
    </ligand>
</feature>
<accession>A0A1G2PJW7</accession>
<organism evidence="10 11">
    <name type="scientific">Candidatus Terrybacteria bacterium RIFCSPHIGHO2_01_FULL_48_17</name>
    <dbReference type="NCBI Taxonomy" id="1802362"/>
    <lineage>
        <taxon>Bacteria</taxon>
        <taxon>Candidatus Terryibacteriota</taxon>
    </lineage>
</organism>
<feature type="site" description="Important for tRNA non-discrimination" evidence="7">
    <location>
        <position position="34"/>
    </location>
</feature>
<dbReference type="GO" id="GO:0004815">
    <property type="term" value="F:aspartate-tRNA ligase activity"/>
    <property type="evidence" value="ECO:0007669"/>
    <property type="project" value="UniProtKB-UniRule"/>
</dbReference>
<evidence type="ECO:0000256" key="7">
    <source>
        <dbReference type="HAMAP-Rule" id="MF_00044"/>
    </source>
</evidence>
<feature type="binding site" evidence="7">
    <location>
        <begin position="226"/>
        <end position="228"/>
    </location>
    <ligand>
        <name>ATP</name>
        <dbReference type="ChEBI" id="CHEBI:30616"/>
    </ligand>
</feature>
<dbReference type="GO" id="GO:0050560">
    <property type="term" value="F:aspartate-tRNA(Asn) ligase activity"/>
    <property type="evidence" value="ECO:0007669"/>
    <property type="project" value="UniProtKB-EC"/>
</dbReference>
<dbReference type="InterPro" id="IPR047089">
    <property type="entry name" value="Asp-tRNA-ligase_1_N"/>
</dbReference>
<dbReference type="Gene3D" id="3.30.1360.30">
    <property type="entry name" value="GAD-like domain"/>
    <property type="match status" value="1"/>
</dbReference>
<evidence type="ECO:0000256" key="1">
    <source>
        <dbReference type="ARBA" id="ARBA00006303"/>
    </source>
</evidence>
<dbReference type="EC" id="6.1.1.23" evidence="7"/>
<dbReference type="Gene3D" id="2.40.50.140">
    <property type="entry name" value="Nucleic acid-binding proteins"/>
    <property type="match status" value="1"/>
</dbReference>
<comment type="caution">
    <text evidence="10">The sequence shown here is derived from an EMBL/GenBank/DDBJ whole genome shotgun (WGS) entry which is preliminary data.</text>
</comment>
<keyword evidence="3 7" id="KW-0547">Nucleotide-binding</keyword>
<evidence type="ECO:0000256" key="8">
    <source>
        <dbReference type="SAM" id="MobiDB-lite"/>
    </source>
</evidence>
<dbReference type="InterPro" id="IPR047090">
    <property type="entry name" value="AspRS_core"/>
</dbReference>
<feature type="binding site" evidence="7">
    <location>
        <position position="226"/>
    </location>
    <ligand>
        <name>L-aspartate</name>
        <dbReference type="ChEBI" id="CHEBI:29991"/>
    </ligand>
</feature>
<feature type="binding site" evidence="7">
    <location>
        <position position="180"/>
    </location>
    <ligand>
        <name>L-aspartate</name>
        <dbReference type="ChEBI" id="CHEBI:29991"/>
    </ligand>
</feature>
<dbReference type="PROSITE" id="PS50862">
    <property type="entry name" value="AA_TRNA_LIGASE_II"/>
    <property type="match status" value="1"/>
</dbReference>
<dbReference type="GO" id="GO:0006422">
    <property type="term" value="P:aspartyl-tRNA aminoacylation"/>
    <property type="evidence" value="ECO:0007669"/>
    <property type="project" value="UniProtKB-UniRule"/>
</dbReference>
<dbReference type="InterPro" id="IPR012340">
    <property type="entry name" value="NA-bd_OB-fold"/>
</dbReference>
<dbReference type="PANTHER" id="PTHR22594">
    <property type="entry name" value="ASPARTYL/LYSYL-TRNA SYNTHETASE"/>
    <property type="match status" value="1"/>
</dbReference>
<dbReference type="CDD" id="cd00777">
    <property type="entry name" value="AspRS_core"/>
    <property type="match status" value="1"/>
</dbReference>
<comment type="similarity">
    <text evidence="1 7">Belongs to the class-II aminoacyl-tRNA synthetase family. Type 1 subfamily.</text>
</comment>
<dbReference type="AlphaFoldDB" id="A0A1G2PJW7"/>
<keyword evidence="2 7" id="KW-0436">Ligase</keyword>
<evidence type="ECO:0000256" key="3">
    <source>
        <dbReference type="ARBA" id="ARBA00022741"/>
    </source>
</evidence>
<dbReference type="EMBL" id="MHSS01000005">
    <property type="protein sequence ID" value="OHA48624.1"/>
    <property type="molecule type" value="Genomic_DNA"/>
</dbReference>
<dbReference type="GO" id="GO:0003676">
    <property type="term" value="F:nucleic acid binding"/>
    <property type="evidence" value="ECO:0007669"/>
    <property type="project" value="InterPro"/>
</dbReference>
<dbReference type="SUPFAM" id="SSF50249">
    <property type="entry name" value="Nucleic acid-binding proteins"/>
    <property type="match status" value="1"/>
</dbReference>
<keyword evidence="4 7" id="KW-0067">ATP-binding</keyword>